<feature type="compositionally biased region" description="Polar residues" evidence="1">
    <location>
        <begin position="105"/>
        <end position="129"/>
    </location>
</feature>
<evidence type="ECO:0000256" key="1">
    <source>
        <dbReference type="SAM" id="MobiDB-lite"/>
    </source>
</evidence>
<reference evidence="3 4" key="1">
    <citation type="journal article" date="2017" name="Nat. Commun.">
        <title>Genome assembly with in vitro proximity ligation data and whole-genome triplication in lettuce.</title>
        <authorList>
            <person name="Reyes-Chin-Wo S."/>
            <person name="Wang Z."/>
            <person name="Yang X."/>
            <person name="Kozik A."/>
            <person name="Arikit S."/>
            <person name="Song C."/>
            <person name="Xia L."/>
            <person name="Froenicke L."/>
            <person name="Lavelle D.O."/>
            <person name="Truco M.J."/>
            <person name="Xia R."/>
            <person name="Zhu S."/>
            <person name="Xu C."/>
            <person name="Xu H."/>
            <person name="Xu X."/>
            <person name="Cox K."/>
            <person name="Korf I."/>
            <person name="Meyers B.C."/>
            <person name="Michelmore R.W."/>
        </authorList>
    </citation>
    <scope>NUCLEOTIDE SEQUENCE [LARGE SCALE GENOMIC DNA]</scope>
    <source>
        <strain evidence="4">cv. Salinas</strain>
        <tissue evidence="3">Seedlings</tissue>
    </source>
</reference>
<dbReference type="Proteomes" id="UP000235145">
    <property type="component" value="Unassembled WGS sequence"/>
</dbReference>
<proteinExistence type="predicted"/>
<gene>
    <name evidence="3" type="ORF">LSAT_V11C300103580</name>
</gene>
<evidence type="ECO:0000313" key="4">
    <source>
        <dbReference type="Proteomes" id="UP000235145"/>
    </source>
</evidence>
<keyword evidence="4" id="KW-1185">Reference proteome</keyword>
<name>A0A9R1VZD2_LACSA</name>
<dbReference type="InterPro" id="IPR045358">
    <property type="entry name" value="Ty3_capsid"/>
</dbReference>
<feature type="domain" description="Ty3 transposon capsid-like protein" evidence="2">
    <location>
        <begin position="8"/>
        <end position="100"/>
    </location>
</feature>
<organism evidence="3 4">
    <name type="scientific">Lactuca sativa</name>
    <name type="common">Garden lettuce</name>
    <dbReference type="NCBI Taxonomy" id="4236"/>
    <lineage>
        <taxon>Eukaryota</taxon>
        <taxon>Viridiplantae</taxon>
        <taxon>Streptophyta</taxon>
        <taxon>Embryophyta</taxon>
        <taxon>Tracheophyta</taxon>
        <taxon>Spermatophyta</taxon>
        <taxon>Magnoliopsida</taxon>
        <taxon>eudicotyledons</taxon>
        <taxon>Gunneridae</taxon>
        <taxon>Pentapetalae</taxon>
        <taxon>asterids</taxon>
        <taxon>campanulids</taxon>
        <taxon>Asterales</taxon>
        <taxon>Asteraceae</taxon>
        <taxon>Cichorioideae</taxon>
        <taxon>Cichorieae</taxon>
        <taxon>Lactucinae</taxon>
        <taxon>Lactuca</taxon>
    </lineage>
</organism>
<comment type="caution">
    <text evidence="3">The sequence shown here is derived from an EMBL/GenBank/DDBJ whole genome shotgun (WGS) entry which is preliminary data.</text>
</comment>
<evidence type="ECO:0000259" key="2">
    <source>
        <dbReference type="Pfam" id="PF19259"/>
    </source>
</evidence>
<protein>
    <recommendedName>
        <fullName evidence="2">Ty3 transposon capsid-like protein domain-containing protein</fullName>
    </recommendedName>
</protein>
<evidence type="ECO:0000313" key="3">
    <source>
        <dbReference type="EMBL" id="KAJ0215461.1"/>
    </source>
</evidence>
<dbReference type="EMBL" id="NBSK02000003">
    <property type="protein sequence ID" value="KAJ0215461.1"/>
    <property type="molecule type" value="Genomic_DNA"/>
</dbReference>
<dbReference type="Pfam" id="PF19259">
    <property type="entry name" value="Ty3_capsid"/>
    <property type="match status" value="1"/>
</dbReference>
<accession>A0A9R1VZD2</accession>
<dbReference type="AlphaFoldDB" id="A0A9R1VZD2"/>
<sequence length="173" mass="19699">MTQNNLITTWDEFIASVWNQFGPSKYEDPQEALSKLLQTDTVAHYQGEFEKLMNRVTDDSETLLISFYISGLKPTIQRELLVSRPTTLDDAFARARITEARFSDQWATSTPAKPSSSNHHTWTRQQAQPARSYPATGESSRQALLPPPPPNQLEVHHNHCRLNGFHLPKDKNV</sequence>
<feature type="region of interest" description="Disordered" evidence="1">
    <location>
        <begin position="103"/>
        <end position="156"/>
    </location>
</feature>